<reference evidence="2" key="1">
    <citation type="journal article" date="2020" name="Stud. Mycol.">
        <title>101 Dothideomycetes genomes: a test case for predicting lifestyles and emergence of pathogens.</title>
        <authorList>
            <person name="Haridas S."/>
            <person name="Albert R."/>
            <person name="Binder M."/>
            <person name="Bloem J."/>
            <person name="Labutti K."/>
            <person name="Salamov A."/>
            <person name="Andreopoulos B."/>
            <person name="Baker S."/>
            <person name="Barry K."/>
            <person name="Bills G."/>
            <person name="Bluhm B."/>
            <person name="Cannon C."/>
            <person name="Castanera R."/>
            <person name="Culley D."/>
            <person name="Daum C."/>
            <person name="Ezra D."/>
            <person name="Gonzalez J."/>
            <person name="Henrissat B."/>
            <person name="Kuo A."/>
            <person name="Liang C."/>
            <person name="Lipzen A."/>
            <person name="Lutzoni F."/>
            <person name="Magnuson J."/>
            <person name="Mondo S."/>
            <person name="Nolan M."/>
            <person name="Ohm R."/>
            <person name="Pangilinan J."/>
            <person name="Park H.-J."/>
            <person name="Ramirez L."/>
            <person name="Alfaro M."/>
            <person name="Sun H."/>
            <person name="Tritt A."/>
            <person name="Yoshinaga Y."/>
            <person name="Zwiers L.-H."/>
            <person name="Turgeon B."/>
            <person name="Goodwin S."/>
            <person name="Spatafora J."/>
            <person name="Crous P."/>
            <person name="Grigoriev I."/>
        </authorList>
    </citation>
    <scope>NUCLEOTIDE SEQUENCE</scope>
    <source>
        <strain evidence="2">CBS 480.64</strain>
    </source>
</reference>
<dbReference type="Gene3D" id="3.40.50.10330">
    <property type="entry name" value="Probable inorganic polyphosphate/atp-NAD kinase, domain 1"/>
    <property type="match status" value="1"/>
</dbReference>
<organism evidence="2 3">
    <name type="scientific">Piedraia hortae CBS 480.64</name>
    <dbReference type="NCBI Taxonomy" id="1314780"/>
    <lineage>
        <taxon>Eukaryota</taxon>
        <taxon>Fungi</taxon>
        <taxon>Dikarya</taxon>
        <taxon>Ascomycota</taxon>
        <taxon>Pezizomycotina</taxon>
        <taxon>Dothideomycetes</taxon>
        <taxon>Dothideomycetidae</taxon>
        <taxon>Capnodiales</taxon>
        <taxon>Piedraiaceae</taxon>
        <taxon>Piedraia</taxon>
    </lineage>
</organism>
<dbReference type="InterPro" id="IPR001206">
    <property type="entry name" value="Diacylglycerol_kinase_cat_dom"/>
</dbReference>
<evidence type="ECO:0000313" key="2">
    <source>
        <dbReference type="EMBL" id="KAF2863816.1"/>
    </source>
</evidence>
<accession>A0A6A7C8C5</accession>
<dbReference type="Pfam" id="PF00781">
    <property type="entry name" value="DAGK_cat"/>
    <property type="match status" value="1"/>
</dbReference>
<dbReference type="Proteomes" id="UP000799421">
    <property type="component" value="Unassembled WGS sequence"/>
</dbReference>
<dbReference type="Gene3D" id="2.60.200.40">
    <property type="match status" value="1"/>
</dbReference>
<evidence type="ECO:0000313" key="3">
    <source>
        <dbReference type="Proteomes" id="UP000799421"/>
    </source>
</evidence>
<dbReference type="GO" id="GO:0016020">
    <property type="term" value="C:membrane"/>
    <property type="evidence" value="ECO:0007669"/>
    <property type="project" value="TreeGrafter"/>
</dbReference>
<dbReference type="GO" id="GO:0046512">
    <property type="term" value="P:sphingosine biosynthetic process"/>
    <property type="evidence" value="ECO:0007669"/>
    <property type="project" value="TreeGrafter"/>
</dbReference>
<dbReference type="GO" id="GO:0001727">
    <property type="term" value="F:lipid kinase activity"/>
    <property type="evidence" value="ECO:0007669"/>
    <property type="project" value="TreeGrafter"/>
</dbReference>
<dbReference type="PANTHER" id="PTHR12358:SF108">
    <property type="entry name" value="DAGKC DOMAIN-CONTAINING PROTEIN"/>
    <property type="match status" value="1"/>
</dbReference>
<protein>
    <recommendedName>
        <fullName evidence="1">DAGKc domain-containing protein</fullName>
    </recommendedName>
</protein>
<dbReference type="AlphaFoldDB" id="A0A6A7C8C5"/>
<dbReference type="PROSITE" id="PS50146">
    <property type="entry name" value="DAGK"/>
    <property type="match status" value="1"/>
</dbReference>
<dbReference type="OrthoDB" id="3853857at2759"/>
<dbReference type="InterPro" id="IPR017438">
    <property type="entry name" value="ATP-NAD_kinase_N"/>
</dbReference>
<dbReference type="SUPFAM" id="SSF111331">
    <property type="entry name" value="NAD kinase/diacylglycerol kinase-like"/>
    <property type="match status" value="1"/>
</dbReference>
<gene>
    <name evidence="2" type="ORF">K470DRAFT_254702</name>
</gene>
<evidence type="ECO:0000259" key="1">
    <source>
        <dbReference type="PROSITE" id="PS50146"/>
    </source>
</evidence>
<name>A0A6A7C8C5_9PEZI</name>
<dbReference type="EMBL" id="MU005959">
    <property type="protein sequence ID" value="KAF2863816.1"/>
    <property type="molecule type" value="Genomic_DNA"/>
</dbReference>
<feature type="domain" description="DAGKc" evidence="1">
    <location>
        <begin position="73"/>
        <end position="219"/>
    </location>
</feature>
<dbReference type="SMART" id="SM00046">
    <property type="entry name" value="DAGKc"/>
    <property type="match status" value="1"/>
</dbReference>
<sequence>MPLQEEQNIAALQDTSLNLQNIIAITSSDAINNTHEIHYMLNDKYHRESVPTSNIPPALLKNLSLPTSLWFSTKPQRIHVIVSTHSGTGKGREVYSSAVQPFLASLLPDADIDVSETQSAESVSIIVREVILPAANRGEEQLIILLSGDGGVVDVLCALREGERNTFYVKPVLGLLPVGTGNALANSTGLTRDDTFDLRALVHGGPRSLPHFVVRFQEGGARKDGEVVAKMYGAVVFSWGLHATIVAESDSPENRKRGVERFQIATKDELFPLGGGPPHAYKAKEVSILRQPDGEWQVMERQTHGYVLVTLVSQLEKGFTISPASRPMDGMLWLVHFDALDGNETMRLMMRAYDNGNHIEDERVGYEQIHGLRIEFGNDEDARWRRVCVDGKIVQIEEHGWVEVVMDKEDVIDLLVE</sequence>
<dbReference type="GO" id="GO:0005737">
    <property type="term" value="C:cytoplasm"/>
    <property type="evidence" value="ECO:0007669"/>
    <property type="project" value="TreeGrafter"/>
</dbReference>
<proteinExistence type="predicted"/>
<dbReference type="InterPro" id="IPR050187">
    <property type="entry name" value="Lipid_Phosphate_FormReg"/>
</dbReference>
<dbReference type="InterPro" id="IPR016064">
    <property type="entry name" value="NAD/diacylglycerol_kinase_sf"/>
</dbReference>
<keyword evidence="3" id="KW-1185">Reference proteome</keyword>
<dbReference type="PANTHER" id="PTHR12358">
    <property type="entry name" value="SPHINGOSINE KINASE"/>
    <property type="match status" value="1"/>
</dbReference>